<protein>
    <submittedName>
        <fullName evidence="5">Preprotein translocase</fullName>
    </submittedName>
</protein>
<dbReference type="Gene3D" id="3.30.160.390">
    <property type="entry name" value="Integrase, DNA-binding domain"/>
    <property type="match status" value="1"/>
</dbReference>
<evidence type="ECO:0000313" key="6">
    <source>
        <dbReference type="Proteomes" id="UP000249135"/>
    </source>
</evidence>
<dbReference type="InterPro" id="IPR002104">
    <property type="entry name" value="Integrase_catalytic"/>
</dbReference>
<dbReference type="GO" id="GO:0006310">
    <property type="term" value="P:DNA recombination"/>
    <property type="evidence" value="ECO:0007669"/>
    <property type="project" value="UniProtKB-KW"/>
</dbReference>
<proteinExistence type="inferred from homology"/>
<feature type="domain" description="Tyr recombinase" evidence="4">
    <location>
        <begin position="231"/>
        <end position="429"/>
    </location>
</feature>
<dbReference type="GO" id="GO:0015074">
    <property type="term" value="P:DNA integration"/>
    <property type="evidence" value="ECO:0007669"/>
    <property type="project" value="UniProtKB-KW"/>
</dbReference>
<dbReference type="PROSITE" id="PS51898">
    <property type="entry name" value="TYR_RECOMBINASE"/>
    <property type="match status" value="1"/>
</dbReference>
<dbReference type="PANTHER" id="PTHR30629:SF6">
    <property type="entry name" value="PROPHAGE INTEGRASE INTA-RELATED"/>
    <property type="match status" value="1"/>
</dbReference>
<dbReference type="InterPro" id="IPR013762">
    <property type="entry name" value="Integrase-like_cat_sf"/>
</dbReference>
<dbReference type="Pfam" id="PF13356">
    <property type="entry name" value="Arm-DNA-bind_3"/>
    <property type="match status" value="1"/>
</dbReference>
<accession>A0A2W5Q6S5</accession>
<keyword evidence="3" id="KW-0233">DNA recombination</keyword>
<evidence type="ECO:0000256" key="1">
    <source>
        <dbReference type="ARBA" id="ARBA00008857"/>
    </source>
</evidence>
<evidence type="ECO:0000256" key="3">
    <source>
        <dbReference type="ARBA" id="ARBA00023172"/>
    </source>
</evidence>
<dbReference type="Pfam" id="PF00589">
    <property type="entry name" value="Phage_integrase"/>
    <property type="match status" value="1"/>
</dbReference>
<gene>
    <name evidence="5" type="ORF">DI563_15540</name>
</gene>
<dbReference type="GO" id="GO:0003677">
    <property type="term" value="F:DNA binding"/>
    <property type="evidence" value="ECO:0007669"/>
    <property type="project" value="InterPro"/>
</dbReference>
<dbReference type="Gene3D" id="1.10.443.10">
    <property type="entry name" value="Intergrase catalytic core"/>
    <property type="match status" value="1"/>
</dbReference>
<dbReference type="InterPro" id="IPR038488">
    <property type="entry name" value="Integrase_DNA-bd_sf"/>
</dbReference>
<dbReference type="EMBL" id="QFPP01000198">
    <property type="protein sequence ID" value="PZQ73222.1"/>
    <property type="molecule type" value="Genomic_DNA"/>
</dbReference>
<keyword evidence="2" id="KW-0229">DNA integration</keyword>
<reference evidence="5 6" key="1">
    <citation type="submission" date="2017-08" db="EMBL/GenBank/DDBJ databases">
        <title>Infants hospitalized years apart are colonized by the same room-sourced microbial strains.</title>
        <authorList>
            <person name="Brooks B."/>
            <person name="Olm M.R."/>
            <person name="Firek B.A."/>
            <person name="Baker R."/>
            <person name="Thomas B.C."/>
            <person name="Morowitz M.J."/>
            <person name="Banfield J.F."/>
        </authorList>
    </citation>
    <scope>NUCLEOTIDE SEQUENCE [LARGE SCALE GENOMIC DNA]</scope>
    <source>
        <strain evidence="5">S2_005_003_R2_41</strain>
    </source>
</reference>
<dbReference type="PANTHER" id="PTHR30629">
    <property type="entry name" value="PROPHAGE INTEGRASE"/>
    <property type="match status" value="1"/>
</dbReference>
<evidence type="ECO:0000259" key="4">
    <source>
        <dbReference type="PROSITE" id="PS51898"/>
    </source>
</evidence>
<dbReference type="InterPro" id="IPR011010">
    <property type="entry name" value="DNA_brk_join_enz"/>
</dbReference>
<organism evidence="5 6">
    <name type="scientific">Variovorax paradoxus</name>
    <dbReference type="NCBI Taxonomy" id="34073"/>
    <lineage>
        <taxon>Bacteria</taxon>
        <taxon>Pseudomonadati</taxon>
        <taxon>Pseudomonadota</taxon>
        <taxon>Betaproteobacteria</taxon>
        <taxon>Burkholderiales</taxon>
        <taxon>Comamonadaceae</taxon>
        <taxon>Variovorax</taxon>
    </lineage>
</organism>
<comment type="caution">
    <text evidence="5">The sequence shown here is derived from an EMBL/GenBank/DDBJ whole genome shotgun (WGS) entry which is preliminary data.</text>
</comment>
<evidence type="ECO:0000313" key="5">
    <source>
        <dbReference type="EMBL" id="PZQ73222.1"/>
    </source>
</evidence>
<evidence type="ECO:0000256" key="2">
    <source>
        <dbReference type="ARBA" id="ARBA00022908"/>
    </source>
</evidence>
<sequence length="446" mass="50376">MAKVSFTAARLEAFTCAPDKGQTIYWDAKMPGLGFRVTARGARSFIFEARLHGKTLRVTIGDIATWDLGKARTHAASLKVLVDQGKDPREERVAQSLALDARRADAQRSRIEFGQAWDLYVESRKPHWGDRHYEDHVTHASVGGLPRKRGKGLTTSGPLAHLRSLRLSEMTGERIAAWLSQETAKRPTMAALSYRLLRGFVRWCEESTTYRGVIPSEAYRARAVRDAVHRVRPKAGDVLQKEQLRDWFRAVRSHKNPTASAYLQALLLTGARREEMAQLRWEDVDFQWKTLILNDKIEGTGGRTIPLPPYLASILKEVRQKSMTPPTVRRLKRLHASNKVWSPSPWVFHSPTAADGRISEPRSAHQAALAAAGLPHLTVHGLRRSFGTLSEWCEVPVGVVAQIQGHKPSAIAEKHYRRRPVDLLRVWHEKIEEWMLVEAGIRPPRA</sequence>
<name>A0A2W5Q6S5_VARPD</name>
<dbReference type="AlphaFoldDB" id="A0A2W5Q6S5"/>
<dbReference type="SUPFAM" id="SSF56349">
    <property type="entry name" value="DNA breaking-rejoining enzymes"/>
    <property type="match status" value="1"/>
</dbReference>
<dbReference type="InterPro" id="IPR025166">
    <property type="entry name" value="Integrase_DNA_bind_dom"/>
</dbReference>
<dbReference type="Proteomes" id="UP000249135">
    <property type="component" value="Unassembled WGS sequence"/>
</dbReference>
<comment type="similarity">
    <text evidence="1">Belongs to the 'phage' integrase family.</text>
</comment>
<dbReference type="InterPro" id="IPR050808">
    <property type="entry name" value="Phage_Integrase"/>
</dbReference>